<reference evidence="2 6" key="2">
    <citation type="submission" date="2016-02" db="EMBL/GenBank/DDBJ databases">
        <authorList>
            <person name="Wen L."/>
            <person name="He K."/>
            <person name="Yang H."/>
        </authorList>
    </citation>
    <scope>NUCLEOTIDE SEQUENCE [LARGE SCALE GENOMIC DNA]</scope>
    <source>
        <strain evidence="2 6">CD09_2</strain>
    </source>
</reference>
<dbReference type="STRING" id="13690.AX777_22950"/>
<dbReference type="Proteomes" id="UP000028534">
    <property type="component" value="Unassembled WGS sequence"/>
</dbReference>
<dbReference type="EMBL" id="CP053022">
    <property type="protein sequence ID" value="QJR05651.1"/>
    <property type="molecule type" value="Genomic_DNA"/>
</dbReference>
<sequence length="87" mass="9631">MSPDPSPLHWVDDSAYWSANRAQHAIVGDYELIAYDIPPTGDAAAKIGWEIYTGPNQSQLLRTQEATDFNAAKAAAEQAWRDLQNDL</sequence>
<evidence type="ECO:0000313" key="1">
    <source>
        <dbReference type="EMBL" id="KEZ14775.1"/>
    </source>
</evidence>
<dbReference type="OrthoDB" id="9904408at2"/>
<reference evidence="4 7" key="3">
    <citation type="submission" date="2018-07" db="EMBL/GenBank/DDBJ databases">
        <title>Genomic and Epidemiologic Investigation of an Indolent Hospital Outbreak.</title>
        <authorList>
            <person name="Johnson R.C."/>
            <person name="Deming C."/>
            <person name="Conlan S."/>
            <person name="Zellmer C.J."/>
            <person name="Michelin A.V."/>
            <person name="Lee-Lin S."/>
            <person name="Thomas P.J."/>
            <person name="Park M."/>
            <person name="Weingarten R.A."/>
            <person name="Less J."/>
            <person name="Dekker J.P."/>
            <person name="Frank K.M."/>
            <person name="Musser K.A."/>
            <person name="Mcquiston J.R."/>
            <person name="Henderson D.K."/>
            <person name="Lau A.F."/>
            <person name="Palmore T.N."/>
            <person name="Segre J.A."/>
        </authorList>
    </citation>
    <scope>NUCLEOTIDE SEQUENCE [LARGE SCALE GENOMIC DNA]</scope>
    <source>
        <strain evidence="4 7">SK-NIH.Env6_1116</strain>
    </source>
</reference>
<geneLocation type="plasmid" evidence="3">
    <name>p-A-Sy</name>
</geneLocation>
<dbReference type="EMBL" id="JGVR01000047">
    <property type="protein sequence ID" value="KEZ14775.1"/>
    <property type="molecule type" value="Genomic_DNA"/>
</dbReference>
<dbReference type="EMBL" id="QRAL01000021">
    <property type="protein sequence ID" value="RSU55163.1"/>
    <property type="molecule type" value="Genomic_DNA"/>
</dbReference>
<protein>
    <submittedName>
        <fullName evidence="1">Uncharacterized protein</fullName>
    </submittedName>
</protein>
<dbReference type="EMBL" id="LSTR01000068">
    <property type="protein sequence ID" value="OAH40660.1"/>
    <property type="molecule type" value="Genomic_DNA"/>
</dbReference>
<evidence type="ECO:0000313" key="5">
    <source>
        <dbReference type="Proteomes" id="UP000028534"/>
    </source>
</evidence>
<name>A0A084E9Y3_SPHYA</name>
<evidence type="ECO:0000313" key="2">
    <source>
        <dbReference type="EMBL" id="OAH40660.1"/>
    </source>
</evidence>
<evidence type="ECO:0000313" key="3">
    <source>
        <dbReference type="EMBL" id="QJR05651.1"/>
    </source>
</evidence>
<dbReference type="RefSeq" id="WP_017502142.1">
    <property type="nucleotide sequence ID" value="NZ_CAUUIR010000042.1"/>
</dbReference>
<dbReference type="Proteomes" id="UP000502611">
    <property type="component" value="Plasmid p-A-Sy"/>
</dbReference>
<evidence type="ECO:0000313" key="6">
    <source>
        <dbReference type="Proteomes" id="UP000077262"/>
    </source>
</evidence>
<reference evidence="3 8" key="4">
    <citation type="submission" date="2020-04" db="EMBL/GenBank/DDBJ databases">
        <title>The Whole Genome Analysis of High salt-tolerant Sphingobium yanoikuyae YC-XJ2 with Aryl organophosphorus flame retardants (aryl-OPFRs)-degrading capacity and characteristics of Related phosphotriesterase.</title>
        <authorList>
            <person name="Li X."/>
        </authorList>
    </citation>
    <scope>NUCLEOTIDE SEQUENCE [LARGE SCALE GENOMIC DNA]</scope>
    <source>
        <strain evidence="3 8">YC-XJ2</strain>
        <plasmid evidence="3">p-A-Sy</plasmid>
        <plasmid evidence="8">p-a-sy</plasmid>
    </source>
</reference>
<evidence type="ECO:0000313" key="8">
    <source>
        <dbReference type="Proteomes" id="UP000502611"/>
    </source>
</evidence>
<dbReference type="PATRIC" id="fig|13690.10.peg.4823"/>
<dbReference type="Proteomes" id="UP000287401">
    <property type="component" value="Unassembled WGS sequence"/>
</dbReference>
<dbReference type="Proteomes" id="UP000077262">
    <property type="component" value="Unassembled WGS sequence"/>
</dbReference>
<evidence type="ECO:0000313" key="4">
    <source>
        <dbReference type="EMBL" id="RSU55163.1"/>
    </source>
</evidence>
<reference evidence="1 5" key="1">
    <citation type="submission" date="2014-03" db="EMBL/GenBank/DDBJ databases">
        <title>Genome sequence of Sphingobium yanoikuyae B1.</title>
        <authorList>
            <person name="Gan H.M."/>
            <person name="Gan H.Y."/>
            <person name="Savka M.A."/>
        </authorList>
    </citation>
    <scope>NUCLEOTIDE SEQUENCE [LARGE SCALE GENOMIC DNA]</scope>
    <source>
        <strain evidence="1 5">B1</strain>
    </source>
</reference>
<dbReference type="AlphaFoldDB" id="A0A084E9Y3"/>
<keyword evidence="3" id="KW-0614">Plasmid</keyword>
<geneLocation type="plasmid" evidence="8">
    <name>p-a-sy</name>
</geneLocation>
<evidence type="ECO:0000313" key="7">
    <source>
        <dbReference type="Proteomes" id="UP000287401"/>
    </source>
</evidence>
<organism evidence="1 5">
    <name type="scientific">Sphingobium yanoikuyae</name>
    <name type="common">Sphingomonas yanoikuyae</name>
    <dbReference type="NCBI Taxonomy" id="13690"/>
    <lineage>
        <taxon>Bacteria</taxon>
        <taxon>Pseudomonadati</taxon>
        <taxon>Pseudomonadota</taxon>
        <taxon>Alphaproteobacteria</taxon>
        <taxon>Sphingomonadales</taxon>
        <taxon>Sphingomonadaceae</taxon>
        <taxon>Sphingobium</taxon>
    </lineage>
</organism>
<gene>
    <name evidence="2" type="ORF">AX777_22950</name>
    <name evidence="1" type="ORF">CP98_04680</name>
    <name evidence="4" type="ORF">DAH51_17480</name>
    <name evidence="3" type="ORF">HH800_25600</name>
</gene>
<proteinExistence type="predicted"/>
<accession>A0A084E9Y3</accession>